<dbReference type="EMBL" id="JPVN01000013">
    <property type="protein sequence ID" value="KGR78176.1"/>
    <property type="molecule type" value="Genomic_DNA"/>
</dbReference>
<protein>
    <submittedName>
        <fullName evidence="8">Membrane protein</fullName>
    </submittedName>
</protein>
<evidence type="ECO:0000256" key="7">
    <source>
        <dbReference type="SAM" id="Phobius"/>
    </source>
</evidence>
<feature type="transmembrane region" description="Helical" evidence="7">
    <location>
        <begin position="303"/>
        <end position="325"/>
    </location>
</feature>
<evidence type="ECO:0000256" key="1">
    <source>
        <dbReference type="ARBA" id="ARBA00004651"/>
    </source>
</evidence>
<feature type="transmembrane region" description="Helical" evidence="7">
    <location>
        <begin position="274"/>
        <end position="291"/>
    </location>
</feature>
<evidence type="ECO:0000256" key="6">
    <source>
        <dbReference type="ARBA" id="ARBA00023136"/>
    </source>
</evidence>
<dbReference type="Proteomes" id="UP000030416">
    <property type="component" value="Unassembled WGS sequence"/>
</dbReference>
<dbReference type="InterPro" id="IPR005524">
    <property type="entry name" value="DUF318"/>
</dbReference>
<evidence type="ECO:0000313" key="9">
    <source>
        <dbReference type="Proteomes" id="UP000030416"/>
    </source>
</evidence>
<feature type="transmembrane region" description="Helical" evidence="7">
    <location>
        <begin position="217"/>
        <end position="238"/>
    </location>
</feature>
<dbReference type="PANTHER" id="PTHR34184:SF4">
    <property type="entry name" value="UPF0718 PROTEIN YCGR"/>
    <property type="match status" value="1"/>
</dbReference>
<feature type="transmembrane region" description="Helical" evidence="7">
    <location>
        <begin position="149"/>
        <end position="172"/>
    </location>
</feature>
<dbReference type="PANTHER" id="PTHR34184">
    <property type="entry name" value="UPF0718 PROTEIN YCGR"/>
    <property type="match status" value="1"/>
</dbReference>
<dbReference type="InterPro" id="IPR052923">
    <property type="entry name" value="UPF0718"/>
</dbReference>
<evidence type="ECO:0000256" key="5">
    <source>
        <dbReference type="ARBA" id="ARBA00022989"/>
    </source>
</evidence>
<dbReference type="eggNOG" id="COG0701">
    <property type="taxonomic scope" value="Bacteria"/>
</dbReference>
<name>A0A0A3I009_9BACL</name>
<gene>
    <name evidence="8" type="ORF">CD29_12170</name>
</gene>
<keyword evidence="5 7" id="KW-1133">Transmembrane helix</keyword>
<keyword evidence="3" id="KW-1003">Cell membrane</keyword>
<feature type="transmembrane region" description="Helical" evidence="7">
    <location>
        <begin position="118"/>
        <end position="143"/>
    </location>
</feature>
<dbReference type="STRING" id="1384049.CD29_12170"/>
<dbReference type="GO" id="GO:0005886">
    <property type="term" value="C:plasma membrane"/>
    <property type="evidence" value="ECO:0007669"/>
    <property type="project" value="UniProtKB-SubCell"/>
</dbReference>
<comment type="similarity">
    <text evidence="2">Belongs to the UPF0718 family.</text>
</comment>
<dbReference type="Pfam" id="PF03773">
    <property type="entry name" value="ArsP_1"/>
    <property type="match status" value="1"/>
</dbReference>
<dbReference type="AlphaFoldDB" id="A0A0A3I009"/>
<evidence type="ECO:0000256" key="3">
    <source>
        <dbReference type="ARBA" id="ARBA00022475"/>
    </source>
</evidence>
<feature type="transmembrane region" description="Helical" evidence="7">
    <location>
        <begin position="46"/>
        <end position="70"/>
    </location>
</feature>
<comment type="subcellular location">
    <subcellularLocation>
        <location evidence="1">Cell membrane</location>
        <topology evidence="1">Multi-pass membrane protein</topology>
    </subcellularLocation>
</comment>
<proteinExistence type="inferred from homology"/>
<keyword evidence="4 7" id="KW-0812">Transmembrane</keyword>
<evidence type="ECO:0000256" key="2">
    <source>
        <dbReference type="ARBA" id="ARBA00006386"/>
    </source>
</evidence>
<feature type="transmembrane region" description="Helical" evidence="7">
    <location>
        <begin position="244"/>
        <end position="262"/>
    </location>
</feature>
<reference evidence="8 9" key="1">
    <citation type="submission" date="2014-02" db="EMBL/GenBank/DDBJ databases">
        <title>Draft genome sequence of Lysinibacillus manganicus DSM 26584T.</title>
        <authorList>
            <person name="Zhang F."/>
            <person name="Wang G."/>
            <person name="Zhang L."/>
        </authorList>
    </citation>
    <scope>NUCLEOTIDE SEQUENCE [LARGE SCALE GENOMIC DNA]</scope>
    <source>
        <strain evidence="8 9">DSM 26584</strain>
    </source>
</reference>
<keyword evidence="9" id="KW-1185">Reference proteome</keyword>
<accession>A0A0A3I009</accession>
<sequence length="329" mass="36727">MKISTQFLVVFMLGISISIMFMVPIFSSSDVFTLPKSFNQFNTIFLSILIEAIPFVLIGVLIAGFIQIFITEDHIRAFIPKNKILAVFMGCFVGSLFPACECGIVPIVRRLIEKGVPLYAGIGFLLTGPLINPIVILSTYMAFGNDLEMALYRMGVGFVAAVAIALVVSFLYKSNQLKRMNKNQNAFLKEGKRQLIGTRVSEMFKHSIDEFFDMSKYLILGAFVAALLQTYVSMQFLFLFGDGLIHSTIVMMALAYFLSLCSEADAFIGASFKNIFPSTSILAFLVYGPMIDLKNTIMLLSVFKAKFVFVLFMLITSIVFTFVYLTSFL</sequence>
<comment type="caution">
    <text evidence="8">The sequence shown here is derived from an EMBL/GenBank/DDBJ whole genome shotgun (WGS) entry which is preliminary data.</text>
</comment>
<evidence type="ECO:0000256" key="4">
    <source>
        <dbReference type="ARBA" id="ARBA00022692"/>
    </source>
</evidence>
<keyword evidence="6 7" id="KW-0472">Membrane</keyword>
<evidence type="ECO:0000313" key="8">
    <source>
        <dbReference type="EMBL" id="KGR78176.1"/>
    </source>
</evidence>
<feature type="transmembrane region" description="Helical" evidence="7">
    <location>
        <begin position="7"/>
        <end position="26"/>
    </location>
</feature>
<organism evidence="8 9">
    <name type="scientific">Ureibacillus manganicus DSM 26584</name>
    <dbReference type="NCBI Taxonomy" id="1384049"/>
    <lineage>
        <taxon>Bacteria</taxon>
        <taxon>Bacillati</taxon>
        <taxon>Bacillota</taxon>
        <taxon>Bacilli</taxon>
        <taxon>Bacillales</taxon>
        <taxon>Caryophanaceae</taxon>
        <taxon>Ureibacillus</taxon>
    </lineage>
</organism>